<keyword evidence="3" id="KW-1185">Reference proteome</keyword>
<dbReference type="RefSeq" id="WP_379882786.1">
    <property type="nucleotide sequence ID" value="NZ_JBHPON010000002.1"/>
</dbReference>
<gene>
    <name evidence="2" type="ORF">ACFMB1_10580</name>
</gene>
<accession>A0ABW1KZC0</accession>
<evidence type="ECO:0000313" key="3">
    <source>
        <dbReference type="Proteomes" id="UP001596116"/>
    </source>
</evidence>
<dbReference type="Proteomes" id="UP001596116">
    <property type="component" value="Unassembled WGS sequence"/>
</dbReference>
<feature type="transmembrane region" description="Helical" evidence="1">
    <location>
        <begin position="46"/>
        <end position="71"/>
    </location>
</feature>
<evidence type="ECO:0000313" key="2">
    <source>
        <dbReference type="EMBL" id="MFC6035991.1"/>
    </source>
</evidence>
<sequence>MTDADINRAAPLTFRASLGEKLFVTLTAVFMGVLALFMLIATVGGFVAGLFLGLFLLFVALVIIALTFLVAKEAFSRWRLYAHLEGGTLTALLPRRRGFIDQPRDRVTIALADIERIETRHESFASIGVTTGQQAYAIVKRDGERIFLGADREWVPPFFGRLASEIAARAGLTIADLGMVDGDSGFLLVAAQSVPDWAAPSLSAPEIALRGRRRARTAAIMGGVALLVVLAQLLSRR</sequence>
<protein>
    <submittedName>
        <fullName evidence="2">Uncharacterized protein</fullName>
    </submittedName>
</protein>
<name>A0ABW1KZC0_9PROT</name>
<feature type="transmembrane region" description="Helical" evidence="1">
    <location>
        <begin position="217"/>
        <end position="235"/>
    </location>
</feature>
<proteinExistence type="predicted"/>
<keyword evidence="1" id="KW-0472">Membrane</keyword>
<dbReference type="EMBL" id="JBHPON010000002">
    <property type="protein sequence ID" value="MFC6035991.1"/>
    <property type="molecule type" value="Genomic_DNA"/>
</dbReference>
<keyword evidence="1" id="KW-1133">Transmembrane helix</keyword>
<feature type="transmembrane region" description="Helical" evidence="1">
    <location>
        <begin position="22"/>
        <end position="40"/>
    </location>
</feature>
<evidence type="ECO:0000256" key="1">
    <source>
        <dbReference type="SAM" id="Phobius"/>
    </source>
</evidence>
<organism evidence="2 3">
    <name type="scientific">Hyphococcus aureus</name>
    <dbReference type="NCBI Taxonomy" id="2666033"/>
    <lineage>
        <taxon>Bacteria</taxon>
        <taxon>Pseudomonadati</taxon>
        <taxon>Pseudomonadota</taxon>
        <taxon>Alphaproteobacteria</taxon>
        <taxon>Parvularculales</taxon>
        <taxon>Parvularculaceae</taxon>
        <taxon>Hyphococcus</taxon>
    </lineage>
</organism>
<reference evidence="2 3" key="1">
    <citation type="submission" date="2024-09" db="EMBL/GenBank/DDBJ databases">
        <authorList>
            <person name="Zhang Z.-H."/>
        </authorList>
    </citation>
    <scope>NUCLEOTIDE SEQUENCE [LARGE SCALE GENOMIC DNA]</scope>
    <source>
        <strain evidence="2 3">HHTR114</strain>
    </source>
</reference>
<keyword evidence="1" id="KW-0812">Transmembrane</keyword>
<comment type="caution">
    <text evidence="2">The sequence shown here is derived from an EMBL/GenBank/DDBJ whole genome shotgun (WGS) entry which is preliminary data.</text>
</comment>